<feature type="non-terminal residue" evidence="2">
    <location>
        <position position="1"/>
    </location>
</feature>
<keyword evidence="3" id="KW-1185">Reference proteome</keyword>
<comment type="caution">
    <text evidence="2">The sequence shown here is derived from an EMBL/GenBank/DDBJ whole genome shotgun (WGS) entry which is preliminary data.</text>
</comment>
<accession>A0ABS8WPV2</accession>
<reference evidence="2 3" key="1">
    <citation type="journal article" date="2021" name="BMC Genomics">
        <title>Datura genome reveals duplications of psychoactive alkaloid biosynthetic genes and high mutation rate following tissue culture.</title>
        <authorList>
            <person name="Rajewski A."/>
            <person name="Carter-House D."/>
            <person name="Stajich J."/>
            <person name="Litt A."/>
        </authorList>
    </citation>
    <scope>NUCLEOTIDE SEQUENCE [LARGE SCALE GENOMIC DNA]</scope>
    <source>
        <strain evidence="2">AR-01</strain>
    </source>
</reference>
<gene>
    <name evidence="2" type="ORF">HAX54_051096</name>
</gene>
<protein>
    <submittedName>
        <fullName evidence="2">Uncharacterized protein</fullName>
    </submittedName>
</protein>
<feature type="region of interest" description="Disordered" evidence="1">
    <location>
        <begin position="48"/>
        <end position="78"/>
    </location>
</feature>
<dbReference type="Proteomes" id="UP000823775">
    <property type="component" value="Unassembled WGS sequence"/>
</dbReference>
<evidence type="ECO:0000313" key="2">
    <source>
        <dbReference type="EMBL" id="MCE3051877.1"/>
    </source>
</evidence>
<evidence type="ECO:0000313" key="3">
    <source>
        <dbReference type="Proteomes" id="UP000823775"/>
    </source>
</evidence>
<feature type="compositionally biased region" description="Basic and acidic residues" evidence="1">
    <location>
        <begin position="53"/>
        <end position="62"/>
    </location>
</feature>
<evidence type="ECO:0000256" key="1">
    <source>
        <dbReference type="SAM" id="MobiDB-lite"/>
    </source>
</evidence>
<organism evidence="2 3">
    <name type="scientific">Datura stramonium</name>
    <name type="common">Jimsonweed</name>
    <name type="synonym">Common thornapple</name>
    <dbReference type="NCBI Taxonomy" id="4076"/>
    <lineage>
        <taxon>Eukaryota</taxon>
        <taxon>Viridiplantae</taxon>
        <taxon>Streptophyta</taxon>
        <taxon>Embryophyta</taxon>
        <taxon>Tracheophyta</taxon>
        <taxon>Spermatophyta</taxon>
        <taxon>Magnoliopsida</taxon>
        <taxon>eudicotyledons</taxon>
        <taxon>Gunneridae</taxon>
        <taxon>Pentapetalae</taxon>
        <taxon>asterids</taxon>
        <taxon>lamiids</taxon>
        <taxon>Solanales</taxon>
        <taxon>Solanaceae</taxon>
        <taxon>Solanoideae</taxon>
        <taxon>Datureae</taxon>
        <taxon>Datura</taxon>
    </lineage>
</organism>
<dbReference type="EMBL" id="JACEIK010009017">
    <property type="protein sequence ID" value="MCE3051877.1"/>
    <property type="molecule type" value="Genomic_DNA"/>
</dbReference>
<sequence>VTSHPEESSNGCLERIVRMAQEAMDDTMSRLDRQRLVILVVGRNFENNITRGSGDDGGKDESLGQAQEPRFLSKVQQL</sequence>
<proteinExistence type="predicted"/>
<name>A0ABS8WPV2_DATST</name>